<dbReference type="AlphaFoldDB" id="A0A5D8Q9U1"/>
<dbReference type="PANTHER" id="PTHR43384">
    <property type="entry name" value="SEPTUM SITE-DETERMINING PROTEIN MIND HOMOLOG, CHLOROPLASTIC-RELATED"/>
    <property type="match status" value="1"/>
</dbReference>
<dbReference type="InterPro" id="IPR002586">
    <property type="entry name" value="CobQ/CobB/MinD/ParA_Nub-bd_dom"/>
</dbReference>
<name>A0A5D8Q9U1_9THEO</name>
<dbReference type="InterPro" id="IPR014433">
    <property type="entry name" value="CooC"/>
</dbReference>
<dbReference type="EMBL" id="VTPS01000021">
    <property type="protein sequence ID" value="TZE80889.1"/>
    <property type="molecule type" value="Genomic_DNA"/>
</dbReference>
<sequence>MRIAVTGKGGVGKTTLAGVLARTYADDGYKVLAVDADPDPNLASALGFPDEIVEKIVPLSQMRDLIAQRTEAIPGMVGQMFRLNPRVDDIPEKYCVTHNNVKLLVMGTVKEGGSGCTCPEHAFLKALMSHLILKANEVLILDMEAGIEHLGRATAKSVDAFLVVVEPGKRSIQTLKSIKKLARDIGIKNIFAVGNKIKSSDEKAFIIDSCDDIPVIGFLSYDENFIYADRLGVSPYEQSNKNVHEVKMIKEGLESRLKSTL</sequence>
<protein>
    <submittedName>
        <fullName evidence="4">AAA family ATPase</fullName>
    </submittedName>
</protein>
<dbReference type="PIRSF" id="PIRSF005647">
    <property type="entry name" value="CooC"/>
    <property type="match status" value="1"/>
</dbReference>
<keyword evidence="5" id="KW-1185">Reference proteome</keyword>
<dbReference type="GO" id="GO:0051782">
    <property type="term" value="P:negative regulation of cell division"/>
    <property type="evidence" value="ECO:0007669"/>
    <property type="project" value="TreeGrafter"/>
</dbReference>
<reference evidence="4 5" key="1">
    <citation type="submission" date="2019-08" db="EMBL/GenBank/DDBJ databases">
        <title>Calorimonas adulescens gen. nov., sp. nov., an anaerobic thermophilic bacterium from Sakhalin hot spring.</title>
        <authorList>
            <person name="Khomyakova M.A."/>
            <person name="Merkel A.Y."/>
            <person name="Novikov A."/>
            <person name="Bonch-Osmolovskaya E.A."/>
            <person name="Slobodkin A.I."/>
        </authorList>
    </citation>
    <scope>NUCLEOTIDE SEQUENCE [LARGE SCALE GENOMIC DNA]</scope>
    <source>
        <strain evidence="4 5">A05MB</strain>
    </source>
</reference>
<dbReference type="GO" id="GO:0016887">
    <property type="term" value="F:ATP hydrolysis activity"/>
    <property type="evidence" value="ECO:0007669"/>
    <property type="project" value="TreeGrafter"/>
</dbReference>
<dbReference type="GO" id="GO:0005829">
    <property type="term" value="C:cytosol"/>
    <property type="evidence" value="ECO:0007669"/>
    <property type="project" value="TreeGrafter"/>
</dbReference>
<proteinExistence type="predicted"/>
<accession>A0A5D8Q9U1</accession>
<dbReference type="GO" id="GO:0005524">
    <property type="term" value="F:ATP binding"/>
    <property type="evidence" value="ECO:0007669"/>
    <property type="project" value="UniProtKB-KW"/>
</dbReference>
<keyword evidence="1" id="KW-0547">Nucleotide-binding</keyword>
<dbReference type="Proteomes" id="UP000322976">
    <property type="component" value="Unassembled WGS sequence"/>
</dbReference>
<dbReference type="InterPro" id="IPR027417">
    <property type="entry name" value="P-loop_NTPase"/>
</dbReference>
<dbReference type="Pfam" id="PF01656">
    <property type="entry name" value="CbiA"/>
    <property type="match status" value="1"/>
</dbReference>
<organism evidence="4 5">
    <name type="scientific">Calorimonas adulescens</name>
    <dbReference type="NCBI Taxonomy" id="2606906"/>
    <lineage>
        <taxon>Bacteria</taxon>
        <taxon>Bacillati</taxon>
        <taxon>Bacillota</taxon>
        <taxon>Clostridia</taxon>
        <taxon>Thermoanaerobacterales</taxon>
        <taxon>Thermoanaerobacteraceae</taxon>
        <taxon>Calorimonas</taxon>
    </lineage>
</organism>
<evidence type="ECO:0000313" key="4">
    <source>
        <dbReference type="EMBL" id="TZE80889.1"/>
    </source>
</evidence>
<evidence type="ECO:0000313" key="5">
    <source>
        <dbReference type="Proteomes" id="UP000322976"/>
    </source>
</evidence>
<evidence type="ECO:0000259" key="3">
    <source>
        <dbReference type="Pfam" id="PF01656"/>
    </source>
</evidence>
<dbReference type="PANTHER" id="PTHR43384:SF6">
    <property type="entry name" value="SEPTUM SITE-DETERMINING PROTEIN MIND HOMOLOG, CHLOROPLASTIC"/>
    <property type="match status" value="1"/>
</dbReference>
<keyword evidence="2" id="KW-0067">ATP-binding</keyword>
<dbReference type="RefSeq" id="WP_149546081.1">
    <property type="nucleotide sequence ID" value="NZ_VTPS01000021.1"/>
</dbReference>
<dbReference type="Gene3D" id="3.40.50.300">
    <property type="entry name" value="P-loop containing nucleotide triphosphate hydrolases"/>
    <property type="match status" value="1"/>
</dbReference>
<dbReference type="GO" id="GO:0009898">
    <property type="term" value="C:cytoplasmic side of plasma membrane"/>
    <property type="evidence" value="ECO:0007669"/>
    <property type="project" value="TreeGrafter"/>
</dbReference>
<dbReference type="CDD" id="cd02034">
    <property type="entry name" value="CooC1"/>
    <property type="match status" value="1"/>
</dbReference>
<evidence type="ECO:0000256" key="2">
    <source>
        <dbReference type="ARBA" id="ARBA00022840"/>
    </source>
</evidence>
<dbReference type="SUPFAM" id="SSF52540">
    <property type="entry name" value="P-loop containing nucleoside triphosphate hydrolases"/>
    <property type="match status" value="1"/>
</dbReference>
<dbReference type="InterPro" id="IPR050625">
    <property type="entry name" value="ParA/MinD_ATPase"/>
</dbReference>
<feature type="domain" description="CobQ/CobB/MinD/ParA nucleotide binding" evidence="3">
    <location>
        <begin position="4"/>
        <end position="228"/>
    </location>
</feature>
<gene>
    <name evidence="4" type="ORF">FWJ32_11380</name>
</gene>
<dbReference type="FunFam" id="3.40.50.300:FF:001573">
    <property type="entry name" value="Carbon monoxide dehydrogenase accessory protein CooC"/>
    <property type="match status" value="1"/>
</dbReference>
<comment type="caution">
    <text evidence="4">The sequence shown here is derived from an EMBL/GenBank/DDBJ whole genome shotgun (WGS) entry which is preliminary data.</text>
</comment>
<evidence type="ECO:0000256" key="1">
    <source>
        <dbReference type="ARBA" id="ARBA00022741"/>
    </source>
</evidence>